<dbReference type="PANTHER" id="PTHR24006:SF702">
    <property type="entry name" value="UBIQUITIN CARBOXYL-TERMINAL HYDROLASE 47"/>
    <property type="match status" value="1"/>
</dbReference>
<dbReference type="InterPro" id="IPR001394">
    <property type="entry name" value="Peptidase_C19_UCH"/>
</dbReference>
<proteinExistence type="predicted"/>
<evidence type="ECO:0000313" key="3">
    <source>
        <dbReference type="EMBL" id="KAF0715389.1"/>
    </source>
</evidence>
<dbReference type="InterPro" id="IPR050164">
    <property type="entry name" value="Peptidase_C19"/>
</dbReference>
<keyword evidence="5" id="KW-1185">Reference proteome</keyword>
<protein>
    <submittedName>
        <fullName evidence="4">Aste57867_3392 protein</fullName>
    </submittedName>
</protein>
<evidence type="ECO:0000259" key="2">
    <source>
        <dbReference type="PROSITE" id="PS50235"/>
    </source>
</evidence>
<dbReference type="GO" id="GO:0016579">
    <property type="term" value="P:protein deubiquitination"/>
    <property type="evidence" value="ECO:0007669"/>
    <property type="project" value="InterPro"/>
</dbReference>
<dbReference type="EMBL" id="CAADRA010000592">
    <property type="protein sequence ID" value="VFT80558.1"/>
    <property type="molecule type" value="Genomic_DNA"/>
</dbReference>
<feature type="domain" description="USP" evidence="2">
    <location>
        <begin position="73"/>
        <end position="467"/>
    </location>
</feature>
<dbReference type="PROSITE" id="PS00972">
    <property type="entry name" value="USP_1"/>
    <property type="match status" value="1"/>
</dbReference>
<dbReference type="OrthoDB" id="289038at2759"/>
<sequence>MSADLSLINGGYGPVNGGGRSGGGLVETNDEDFDGYDDDEPVSSSAIILHPQVQDDLSTGPSSWNYAAPQIFRGLSNQGATCYMNSLLQTLYMTPEFRHQLYQSETAAKDNGADDLETNIPFQLQKLFAHLQLNKDRKAVDTKALTKSFGWNSSDVFQQHDVQELCRVLFDALEESLKGTPHEHIVNNLYQGQLKDYVQCVKCGNESSRLDNFLDLSLVIRPFGSSQMMKSVEEAIEYFLKPEMLSGENQWDCARCAAKQDAIKGLKFSKLPYLLALQLKRFDFDYTTFNRIKLNNQVTFPKYLNMNTYVHDNTKGGAIARKMSLERQELTADSSNSSPTASPRSIGQVESPSSALGGDDFDDLDDTWAADYDVHAEIDASGPNVYELFSVLIHSGSAMGGHYYAYIKSFEDGQWYNFNDSNVSKITEAEVRTAWGPKPQSATTGSSAMYYRSSHSTCAYMLMYRLVDPARNTAAISDAQVPAFLQHVMAADEEKRQEKEREREEKARMIQLKIFHQTAHKTMHISKLTPLADVTEKACLLFDVPYDAALIRLRSYSEYTSLPQDTYTGREHCTLVQLQLYTHSAMYLEVRASIDEPWVEYDSAALQLLVRKFEPLPKPHFISEDASVEELVETLRAKYGLARSQCRVLHMSASGYWSIQTNILNVADEPMYMARTLRQDNHLRQGSEVYVEACPSLDTWSDAKDLFETQAHMITILVKCKDKNILARRQDPAAGSKEGATWPFVVDRRDNLQVLKDQLVKFIDMPANTFKLCRGASDKAQELKALDVSFKNLTLMDNSTLFLAAGRPLSVGEFHVQVQWYLPKRDTVVEPSIFLQGWSQTGEVSWFTTLVVSGDMMVEDMRAAITDEFARRDVTAPFVRLRDYSNRRMSMVLSDGLKLQNASQLTLYENREFVVQILPAPEVLPRDHMLYNVSVFDRAALTFGPRQEVLFEYKGQSDHWIDLLTANIEAATGIPAESMLLAKPYQAQEVNVLEVEDFNWIDRDQGRRHTNPQSLGIYGDRLVVCDGAVPMKELTKDERDAILALVDKSCDSELLYPSTSTPSYGPMMQHQQSGMYKYTKPKEAALVIRTKQTTKAASGEGSLPVSPVVSNDDDDNDSKEFERQGGMVLFEDLH</sequence>
<dbReference type="CDD" id="cd02659">
    <property type="entry name" value="peptidase_C19C"/>
    <property type="match status" value="1"/>
</dbReference>
<accession>A0A485KBA5</accession>
<dbReference type="SUPFAM" id="SSF54001">
    <property type="entry name" value="Cysteine proteinases"/>
    <property type="match status" value="1"/>
</dbReference>
<feature type="region of interest" description="Disordered" evidence="1">
    <location>
        <begin position="329"/>
        <end position="357"/>
    </location>
</feature>
<dbReference type="FunFam" id="3.90.70.10:FF:000145">
    <property type="entry name" value="Clan CA, family C19, ubiquitin hydrolase-like cysteine peptidase"/>
    <property type="match status" value="1"/>
</dbReference>
<feature type="region of interest" description="Disordered" evidence="1">
    <location>
        <begin position="1093"/>
        <end position="1125"/>
    </location>
</feature>
<dbReference type="Proteomes" id="UP000332933">
    <property type="component" value="Unassembled WGS sequence"/>
</dbReference>
<dbReference type="PANTHER" id="PTHR24006">
    <property type="entry name" value="UBIQUITIN CARBOXYL-TERMINAL HYDROLASE"/>
    <property type="match status" value="1"/>
</dbReference>
<organism evidence="4 5">
    <name type="scientific">Aphanomyces stellatus</name>
    <dbReference type="NCBI Taxonomy" id="120398"/>
    <lineage>
        <taxon>Eukaryota</taxon>
        <taxon>Sar</taxon>
        <taxon>Stramenopiles</taxon>
        <taxon>Oomycota</taxon>
        <taxon>Saprolegniomycetes</taxon>
        <taxon>Saprolegniales</taxon>
        <taxon>Verrucalvaceae</taxon>
        <taxon>Aphanomyces</taxon>
    </lineage>
</organism>
<dbReference type="AlphaFoldDB" id="A0A485KBA5"/>
<dbReference type="InterPro" id="IPR028889">
    <property type="entry name" value="USP"/>
</dbReference>
<dbReference type="GO" id="GO:0004843">
    <property type="term" value="F:cysteine-type deubiquitinase activity"/>
    <property type="evidence" value="ECO:0007669"/>
    <property type="project" value="InterPro"/>
</dbReference>
<gene>
    <name evidence="4" type="primary">Aste57867_3392</name>
    <name evidence="3" type="ORF">As57867_003382</name>
    <name evidence="4" type="ORF">ASTE57867_3392</name>
</gene>
<name>A0A485KBA5_9STRA</name>
<dbReference type="InterPro" id="IPR018200">
    <property type="entry name" value="USP_CS"/>
</dbReference>
<dbReference type="EMBL" id="VJMH01000592">
    <property type="protein sequence ID" value="KAF0715389.1"/>
    <property type="molecule type" value="Genomic_DNA"/>
</dbReference>
<dbReference type="GO" id="GO:0005829">
    <property type="term" value="C:cytosol"/>
    <property type="evidence" value="ECO:0007669"/>
    <property type="project" value="TreeGrafter"/>
</dbReference>
<evidence type="ECO:0000313" key="4">
    <source>
        <dbReference type="EMBL" id="VFT80558.1"/>
    </source>
</evidence>
<dbReference type="Pfam" id="PF00443">
    <property type="entry name" value="UCH"/>
    <property type="match status" value="1"/>
</dbReference>
<evidence type="ECO:0000256" key="1">
    <source>
        <dbReference type="SAM" id="MobiDB-lite"/>
    </source>
</evidence>
<dbReference type="InterPro" id="IPR038765">
    <property type="entry name" value="Papain-like_cys_pep_sf"/>
</dbReference>
<evidence type="ECO:0000313" key="5">
    <source>
        <dbReference type="Proteomes" id="UP000332933"/>
    </source>
</evidence>
<dbReference type="PROSITE" id="PS00973">
    <property type="entry name" value="USP_2"/>
    <property type="match status" value="1"/>
</dbReference>
<reference evidence="3" key="2">
    <citation type="submission" date="2019-06" db="EMBL/GenBank/DDBJ databases">
        <title>Genomics analysis of Aphanomyces spp. identifies a new class of oomycete effector associated with host adaptation.</title>
        <authorList>
            <person name="Gaulin E."/>
        </authorList>
    </citation>
    <scope>NUCLEOTIDE SEQUENCE</scope>
    <source>
        <strain evidence="3">CBS 578.67</strain>
    </source>
</reference>
<reference evidence="4 5" key="1">
    <citation type="submission" date="2019-03" db="EMBL/GenBank/DDBJ databases">
        <authorList>
            <person name="Gaulin E."/>
            <person name="Dumas B."/>
        </authorList>
    </citation>
    <scope>NUCLEOTIDE SEQUENCE [LARGE SCALE GENOMIC DNA]</scope>
    <source>
        <strain evidence="4">CBS 568.67</strain>
    </source>
</reference>
<feature type="compositionally biased region" description="Low complexity" evidence="1">
    <location>
        <begin position="331"/>
        <end position="345"/>
    </location>
</feature>
<dbReference type="PROSITE" id="PS50235">
    <property type="entry name" value="USP_3"/>
    <property type="match status" value="1"/>
</dbReference>
<dbReference type="Gene3D" id="3.90.70.10">
    <property type="entry name" value="Cysteine proteinases"/>
    <property type="match status" value="1"/>
</dbReference>
<dbReference type="GO" id="GO:0005634">
    <property type="term" value="C:nucleus"/>
    <property type="evidence" value="ECO:0007669"/>
    <property type="project" value="TreeGrafter"/>
</dbReference>